<reference evidence="2" key="1">
    <citation type="journal article" date="2020" name="mSystems">
        <title>Genome- and Community-Level Interaction Insights into Carbon Utilization and Element Cycling Functions of Hydrothermarchaeota in Hydrothermal Sediment.</title>
        <authorList>
            <person name="Zhou Z."/>
            <person name="Liu Y."/>
            <person name="Xu W."/>
            <person name="Pan J."/>
            <person name="Luo Z.H."/>
            <person name="Li M."/>
        </authorList>
    </citation>
    <scope>NUCLEOTIDE SEQUENCE [LARGE SCALE GENOMIC DNA]</scope>
    <source>
        <strain evidence="2">SpSt-81</strain>
    </source>
</reference>
<gene>
    <name evidence="2" type="ORF">ENW00_02720</name>
</gene>
<protein>
    <submittedName>
        <fullName evidence="2">Uncharacterized protein</fullName>
    </submittedName>
</protein>
<evidence type="ECO:0000313" key="2">
    <source>
        <dbReference type="EMBL" id="HFX13056.1"/>
    </source>
</evidence>
<organism evidence="2">
    <name type="scientific">Dictyoglomus thermophilum</name>
    <dbReference type="NCBI Taxonomy" id="14"/>
    <lineage>
        <taxon>Bacteria</taxon>
        <taxon>Pseudomonadati</taxon>
        <taxon>Dictyoglomota</taxon>
        <taxon>Dictyoglomia</taxon>
        <taxon>Dictyoglomales</taxon>
        <taxon>Dictyoglomaceae</taxon>
        <taxon>Dictyoglomus</taxon>
    </lineage>
</organism>
<dbReference type="EMBL" id="DTIN01000009">
    <property type="protein sequence ID" value="HFX13056.1"/>
    <property type="molecule type" value="Genomic_DNA"/>
</dbReference>
<name>A0A7C3RLC0_DICTH</name>
<accession>A0A7C3RLC0</accession>
<keyword evidence="1" id="KW-0812">Transmembrane</keyword>
<sequence length="141" mass="16199">MIFDLICAITILGLAIKGLKDIFSNKIVLLISLVIAFYFSSFLTPLYMKYIKIPIHLPANIVSFILTFVFSYFLLVLPNFLLRVVLGGGIIIIVYALLINFLPNDYKILILKDSLVYSFLDPVVKFILNLFHFFKFLKIVK</sequence>
<dbReference type="AlphaFoldDB" id="A0A7C3RLC0"/>
<keyword evidence="1" id="KW-0472">Membrane</keyword>
<evidence type="ECO:0000256" key="1">
    <source>
        <dbReference type="SAM" id="Phobius"/>
    </source>
</evidence>
<comment type="caution">
    <text evidence="2">The sequence shown here is derived from an EMBL/GenBank/DDBJ whole genome shotgun (WGS) entry which is preliminary data.</text>
</comment>
<keyword evidence="1" id="KW-1133">Transmembrane helix</keyword>
<feature type="transmembrane region" description="Helical" evidence="1">
    <location>
        <begin position="80"/>
        <end position="102"/>
    </location>
</feature>
<proteinExistence type="predicted"/>
<feature type="transmembrane region" description="Helical" evidence="1">
    <location>
        <begin position="114"/>
        <end position="134"/>
    </location>
</feature>
<feature type="transmembrane region" description="Helical" evidence="1">
    <location>
        <begin position="27"/>
        <end position="48"/>
    </location>
</feature>
<feature type="transmembrane region" description="Helical" evidence="1">
    <location>
        <begin position="55"/>
        <end position="74"/>
    </location>
</feature>